<feature type="signal peptide" evidence="3">
    <location>
        <begin position="1"/>
        <end position="19"/>
    </location>
</feature>
<gene>
    <name evidence="5" type="ORF">AaeL_AAEL000379</name>
</gene>
<reference evidence="5" key="1">
    <citation type="submission" date="2005-10" db="EMBL/GenBank/DDBJ databases">
        <authorList>
            <person name="Loftus B.J."/>
            <person name="Nene V.M."/>
            <person name="Hannick L.I."/>
            <person name="Bidwell S."/>
            <person name="Haas B."/>
            <person name="Amedeo P."/>
            <person name="Orvis J."/>
            <person name="Wortman J.R."/>
            <person name="White O.R."/>
            <person name="Salzberg S."/>
            <person name="Shumway M."/>
            <person name="Koo H."/>
            <person name="Zhao Y."/>
            <person name="Holmes M."/>
            <person name="Miller J."/>
            <person name="Schatz M."/>
            <person name="Pop M."/>
            <person name="Pai G."/>
            <person name="Utterback T."/>
            <person name="Rogers Y.-H."/>
            <person name="Kravitz S."/>
            <person name="Fraser C.M."/>
        </authorList>
    </citation>
    <scope>NUCLEOTIDE SEQUENCE</scope>
    <source>
        <strain evidence="5">Liverpool</strain>
    </source>
</reference>
<sequence>MKLLISLAVIALIYTCVTASNFCSGPNEVYQECGSACEKTCAGLGANQTCNEKCVPGCFCADGFVRLNHSGQCVPSSKCPKVRVRRAPEPLPPLVIPVPIPIPIPVPPIVRPRGPLWWLRPPPPPLFG</sequence>
<reference evidence="5" key="2">
    <citation type="journal article" date="2007" name="Science">
        <title>Genome sequence of Aedes aegypti, a major arbovirus vector.</title>
        <authorList>
            <person name="Nene V."/>
            <person name="Wortman J.R."/>
            <person name="Lawson D."/>
            <person name="Haas B."/>
            <person name="Kodira C."/>
            <person name="Tu Z.J."/>
            <person name="Loftus B."/>
            <person name="Xi Z."/>
            <person name="Megy K."/>
            <person name="Grabherr M."/>
            <person name="Ren Q."/>
            <person name="Zdobnov E.M."/>
            <person name="Lobo N.F."/>
            <person name="Campbell K.S."/>
            <person name="Brown S.E."/>
            <person name="Bonaldo M.F."/>
            <person name="Zhu J."/>
            <person name="Sinkins S.P."/>
            <person name="Hogenkamp D.G."/>
            <person name="Amedeo P."/>
            <person name="Arensburger P."/>
            <person name="Atkinson P.W."/>
            <person name="Bidwell S."/>
            <person name="Biedler J."/>
            <person name="Birney E."/>
            <person name="Bruggner R.V."/>
            <person name="Costas J."/>
            <person name="Coy M.R."/>
            <person name="Crabtree J."/>
            <person name="Crawford M."/>
            <person name="Debruyn B."/>
            <person name="Decaprio D."/>
            <person name="Eiglmeier K."/>
            <person name="Eisenstadt E."/>
            <person name="El-Dorry H."/>
            <person name="Gelbart W.M."/>
            <person name="Gomes S.L."/>
            <person name="Hammond M."/>
            <person name="Hannick L.I."/>
            <person name="Hogan J.R."/>
            <person name="Holmes M.H."/>
            <person name="Jaffe D."/>
            <person name="Johnston J.S."/>
            <person name="Kennedy R.C."/>
            <person name="Koo H."/>
            <person name="Kravitz S."/>
            <person name="Kriventseva E.V."/>
            <person name="Kulp D."/>
            <person name="Labutti K."/>
            <person name="Lee E."/>
            <person name="Li S."/>
            <person name="Lovin D.D."/>
            <person name="Mao C."/>
            <person name="Mauceli E."/>
            <person name="Menck C.F."/>
            <person name="Miller J.R."/>
            <person name="Montgomery P."/>
            <person name="Mori A."/>
            <person name="Nascimento A.L."/>
            <person name="Naveira H.F."/>
            <person name="Nusbaum C."/>
            <person name="O'leary S."/>
            <person name="Orvis J."/>
            <person name="Pertea M."/>
            <person name="Quesneville H."/>
            <person name="Reidenbach K.R."/>
            <person name="Rogers Y.H."/>
            <person name="Roth C.W."/>
            <person name="Schneider J.R."/>
            <person name="Schatz M."/>
            <person name="Shumway M."/>
            <person name="Stanke M."/>
            <person name="Stinson E.O."/>
            <person name="Tubio J.M."/>
            <person name="Vanzee J.P."/>
            <person name="Verjovski-Almeida S."/>
            <person name="Werner D."/>
            <person name="White O."/>
            <person name="Wyder S."/>
            <person name="Zeng Q."/>
            <person name="Zhao Q."/>
            <person name="Zhao Y."/>
            <person name="Hill C.A."/>
            <person name="Raikhel A.S."/>
            <person name="Soares M.B."/>
            <person name="Knudson D.L."/>
            <person name="Lee N.H."/>
            <person name="Galagan J."/>
            <person name="Salzberg S.L."/>
            <person name="Paulsen I.T."/>
            <person name="Dimopoulos G."/>
            <person name="Collins F.H."/>
            <person name="Birren B."/>
            <person name="Fraser-Liggett C.M."/>
            <person name="Severson D.W."/>
        </authorList>
    </citation>
    <scope>NUCLEOTIDE SEQUENCE [LARGE SCALE GENOMIC DNA]</scope>
    <source>
        <strain evidence="5">Liverpool</strain>
    </source>
</reference>
<organism evidence="5 6">
    <name type="scientific">Aedes aegypti</name>
    <name type="common">Yellowfever mosquito</name>
    <name type="synonym">Culex aegypti</name>
    <dbReference type="NCBI Taxonomy" id="7159"/>
    <lineage>
        <taxon>Eukaryota</taxon>
        <taxon>Metazoa</taxon>
        <taxon>Ecdysozoa</taxon>
        <taxon>Arthropoda</taxon>
        <taxon>Hexapoda</taxon>
        <taxon>Insecta</taxon>
        <taxon>Pterygota</taxon>
        <taxon>Neoptera</taxon>
        <taxon>Endopterygota</taxon>
        <taxon>Diptera</taxon>
        <taxon>Nematocera</taxon>
        <taxon>Culicoidea</taxon>
        <taxon>Culicidae</taxon>
        <taxon>Culicinae</taxon>
        <taxon>Aedini</taxon>
        <taxon>Aedes</taxon>
        <taxon>Stegomyia</taxon>
    </lineage>
</organism>
<dbReference type="KEGG" id="aag:5575126"/>
<evidence type="ECO:0000313" key="5">
    <source>
        <dbReference type="EMBL" id="EAT48603.1"/>
    </source>
</evidence>
<dbReference type="PANTHER" id="PTHR23259">
    <property type="entry name" value="RIDDLE"/>
    <property type="match status" value="1"/>
</dbReference>
<proteinExistence type="predicted"/>
<dbReference type="OrthoDB" id="7764046at2759"/>
<dbReference type="AlphaFoldDB" id="A0A1S4EVN8"/>
<evidence type="ECO:0000256" key="2">
    <source>
        <dbReference type="ARBA" id="ARBA00023157"/>
    </source>
</evidence>
<evidence type="ECO:0000259" key="4">
    <source>
        <dbReference type="Pfam" id="PF01826"/>
    </source>
</evidence>
<feature type="domain" description="TIL" evidence="4">
    <location>
        <begin position="25"/>
        <end position="79"/>
    </location>
</feature>
<dbReference type="FunFam" id="2.10.25.10:FF:000674">
    <property type="entry name" value="Mucin-2"/>
    <property type="match status" value="1"/>
</dbReference>
<dbReference type="EMBL" id="CH477191">
    <property type="protein sequence ID" value="EAT48603.1"/>
    <property type="molecule type" value="Genomic_DNA"/>
</dbReference>
<name>A0A1S4EVN8_AEDAE</name>
<dbReference type="Pfam" id="PF01826">
    <property type="entry name" value="TIL"/>
    <property type="match status" value="1"/>
</dbReference>
<dbReference type="InterPro" id="IPR036084">
    <property type="entry name" value="Ser_inhib-like_sf"/>
</dbReference>
<evidence type="ECO:0000256" key="1">
    <source>
        <dbReference type="ARBA" id="ARBA00022690"/>
    </source>
</evidence>
<dbReference type="GO" id="GO:0030414">
    <property type="term" value="F:peptidase inhibitor activity"/>
    <property type="evidence" value="ECO:0007669"/>
    <property type="project" value="UniProtKB-KW"/>
</dbReference>
<protein>
    <submittedName>
        <fullName evidence="5">AAEL000379-PA</fullName>
    </submittedName>
</protein>
<accession>A0A1S4EVN8</accession>
<dbReference type="InterPro" id="IPR002919">
    <property type="entry name" value="TIL_dom"/>
</dbReference>
<dbReference type="HOGENOM" id="CLU_1961375_0_0_1"/>
<evidence type="ECO:0000313" key="6">
    <source>
        <dbReference type="Proteomes" id="UP000682892"/>
    </source>
</evidence>
<dbReference type="PANTHER" id="PTHR23259:SF82">
    <property type="entry name" value="SERINE PROTEASE INHIBITOR 1 PROTEIN"/>
    <property type="match status" value="1"/>
</dbReference>
<dbReference type="InterPro" id="IPR051368">
    <property type="entry name" value="SerProtInhib-TIL_Domain"/>
</dbReference>
<keyword evidence="2" id="KW-1015">Disulfide bond</keyword>
<dbReference type="Gene3D" id="2.10.25.10">
    <property type="entry name" value="Laminin"/>
    <property type="match status" value="1"/>
</dbReference>
<reference evidence="5" key="3">
    <citation type="submission" date="2012-09" db="EMBL/GenBank/DDBJ databases">
        <authorList>
            <consortium name="VectorBase"/>
        </authorList>
    </citation>
    <scope>NUCLEOTIDE SEQUENCE</scope>
    <source>
        <strain evidence="5">Liverpool</strain>
    </source>
</reference>
<feature type="chain" id="PRO_5036488539" evidence="3">
    <location>
        <begin position="20"/>
        <end position="128"/>
    </location>
</feature>
<dbReference type="OMA" id="NEEYTSC"/>
<dbReference type="SMR" id="A0A1S4EVN8"/>
<keyword evidence="3" id="KW-0732">Signal</keyword>
<dbReference type="SUPFAM" id="SSF57567">
    <property type="entry name" value="Serine protease inhibitors"/>
    <property type="match status" value="1"/>
</dbReference>
<evidence type="ECO:0000256" key="3">
    <source>
        <dbReference type="SAM" id="SignalP"/>
    </source>
</evidence>
<dbReference type="Proteomes" id="UP000682892">
    <property type="component" value="Unassembled WGS sequence"/>
</dbReference>
<keyword evidence="1" id="KW-0646">Protease inhibitor</keyword>
<dbReference type="CDD" id="cd19941">
    <property type="entry name" value="TIL"/>
    <property type="match status" value="1"/>
</dbReference>